<name>A0A0D2AAP5_EXOME</name>
<dbReference type="OMA" id="FRIHNRC"/>
<dbReference type="EMBL" id="KN847521">
    <property type="protein sequence ID" value="KIV95983.1"/>
    <property type="molecule type" value="Genomic_DNA"/>
</dbReference>
<comment type="cofactor">
    <cofactor evidence="1">
        <name>FAD</name>
        <dbReference type="ChEBI" id="CHEBI:57692"/>
    </cofactor>
</comment>
<dbReference type="Pfam" id="PF01494">
    <property type="entry name" value="FAD_binding_3"/>
    <property type="match status" value="1"/>
</dbReference>
<accession>A0A0D2AAP5</accession>
<dbReference type="HOGENOM" id="CLU_009665_2_2_1"/>
<dbReference type="InterPro" id="IPR036188">
    <property type="entry name" value="FAD/NAD-bd_sf"/>
</dbReference>
<protein>
    <recommendedName>
        <fullName evidence="5">FAD-binding domain-containing protein</fullName>
    </recommendedName>
</protein>
<evidence type="ECO:0000256" key="1">
    <source>
        <dbReference type="ARBA" id="ARBA00001974"/>
    </source>
</evidence>
<reference evidence="6 7" key="1">
    <citation type="submission" date="2015-01" db="EMBL/GenBank/DDBJ databases">
        <title>The Genome Sequence of Exophiala mesophila CBS40295.</title>
        <authorList>
            <consortium name="The Broad Institute Genomics Platform"/>
            <person name="Cuomo C."/>
            <person name="de Hoog S."/>
            <person name="Gorbushina A."/>
            <person name="Stielow B."/>
            <person name="Teixiera M."/>
            <person name="Abouelleil A."/>
            <person name="Chapman S.B."/>
            <person name="Priest M."/>
            <person name="Young S.K."/>
            <person name="Wortman J."/>
            <person name="Nusbaum C."/>
            <person name="Birren B."/>
        </authorList>
    </citation>
    <scope>NUCLEOTIDE SEQUENCE [LARGE SCALE GENOMIC DNA]</scope>
    <source>
        <strain evidence="6 7">CBS 40295</strain>
    </source>
</reference>
<evidence type="ECO:0000256" key="3">
    <source>
        <dbReference type="ARBA" id="ARBA00022827"/>
    </source>
</evidence>
<evidence type="ECO:0000259" key="5">
    <source>
        <dbReference type="Pfam" id="PF01494"/>
    </source>
</evidence>
<dbReference type="SUPFAM" id="SSF51905">
    <property type="entry name" value="FAD/NAD(P)-binding domain"/>
    <property type="match status" value="1"/>
</dbReference>
<proteinExistence type="predicted"/>
<dbReference type="Gene3D" id="3.50.50.60">
    <property type="entry name" value="FAD/NAD(P)-binding domain"/>
    <property type="match status" value="1"/>
</dbReference>
<keyword evidence="2" id="KW-0285">Flavoprotein</keyword>
<dbReference type="GeneID" id="27321413"/>
<evidence type="ECO:0000256" key="4">
    <source>
        <dbReference type="ARBA" id="ARBA00023002"/>
    </source>
</evidence>
<dbReference type="InterPro" id="IPR050641">
    <property type="entry name" value="RIFMO-like"/>
</dbReference>
<dbReference type="Gene3D" id="3.30.70.2450">
    <property type="match status" value="1"/>
</dbReference>
<evidence type="ECO:0000313" key="6">
    <source>
        <dbReference type="EMBL" id="KIV95983.1"/>
    </source>
</evidence>
<dbReference type="InterPro" id="IPR002938">
    <property type="entry name" value="FAD-bd"/>
</dbReference>
<dbReference type="PANTHER" id="PTHR43004">
    <property type="entry name" value="TRK SYSTEM POTASSIUM UPTAKE PROTEIN"/>
    <property type="match status" value="1"/>
</dbReference>
<dbReference type="STRING" id="212818.A0A0D2AAP5"/>
<dbReference type="RefSeq" id="XP_016227557.1">
    <property type="nucleotide sequence ID" value="XM_016368039.1"/>
</dbReference>
<feature type="domain" description="FAD-binding" evidence="5">
    <location>
        <begin position="9"/>
        <end position="356"/>
    </location>
</feature>
<keyword evidence="3" id="KW-0274">FAD</keyword>
<dbReference type="PRINTS" id="PR00420">
    <property type="entry name" value="RNGMNOXGNASE"/>
</dbReference>
<dbReference type="OrthoDB" id="10016252at2759"/>
<sequence length="414" mass="46906">MEGIKPFEKILIVGAGPAGLLLALLLARKGIPSTVLESWDRLDERLRATQYGVPATRVFQRAGILEDMRAESIASFPSICWRRVSDHKRLVGIDLSVLEDHPDRMTILPLNQTIQIMYRHCIEQTNGLVEIKFNHKVLTADQDDTQVWVDVEVEEDGSKTTKRFYSDYVIGCDGATSTVRKALFGRNWPGQTFDSHLIVQNVWYDGFEKYGWDGGNYMIDPNVWGLIAKRGQGGLWRVTYGDVGGFDEDEYVHRRNAAFKKLLPGHPDPGDYTITQTNHFRIHNRCVDAMKVGRILLAADAAHVCNPFGGYGCMTAVLDVDGLADCLVGLHQGKADADILDKYAQIRRELFLQYVDARSMKNMNRIMNTNPDTVLETDKFLQLLADLEGDRDRTKAFLLKISSIEHDFKQYYRS</sequence>
<dbReference type="VEuPathDB" id="FungiDB:PV10_03568"/>
<keyword evidence="7" id="KW-1185">Reference proteome</keyword>
<keyword evidence="4" id="KW-0560">Oxidoreductase</keyword>
<dbReference type="Proteomes" id="UP000054302">
    <property type="component" value="Unassembled WGS sequence"/>
</dbReference>
<evidence type="ECO:0000256" key="2">
    <source>
        <dbReference type="ARBA" id="ARBA00022630"/>
    </source>
</evidence>
<dbReference type="GO" id="GO:0071949">
    <property type="term" value="F:FAD binding"/>
    <property type="evidence" value="ECO:0007669"/>
    <property type="project" value="InterPro"/>
</dbReference>
<dbReference type="GO" id="GO:0016709">
    <property type="term" value="F:oxidoreductase activity, acting on paired donors, with incorporation or reduction of molecular oxygen, NAD(P)H as one donor, and incorporation of one atom of oxygen"/>
    <property type="evidence" value="ECO:0007669"/>
    <property type="project" value="UniProtKB-ARBA"/>
</dbReference>
<gene>
    <name evidence="6" type="ORF">PV10_03568</name>
</gene>
<dbReference type="PANTHER" id="PTHR43004:SF19">
    <property type="entry name" value="BINDING MONOOXYGENASE, PUTATIVE (JCVI)-RELATED"/>
    <property type="match status" value="1"/>
</dbReference>
<evidence type="ECO:0000313" key="7">
    <source>
        <dbReference type="Proteomes" id="UP000054302"/>
    </source>
</evidence>
<dbReference type="AlphaFoldDB" id="A0A0D2AAP5"/>
<organism evidence="6 7">
    <name type="scientific">Exophiala mesophila</name>
    <name type="common">Black yeast-like fungus</name>
    <dbReference type="NCBI Taxonomy" id="212818"/>
    <lineage>
        <taxon>Eukaryota</taxon>
        <taxon>Fungi</taxon>
        <taxon>Dikarya</taxon>
        <taxon>Ascomycota</taxon>
        <taxon>Pezizomycotina</taxon>
        <taxon>Eurotiomycetes</taxon>
        <taxon>Chaetothyriomycetidae</taxon>
        <taxon>Chaetothyriales</taxon>
        <taxon>Herpotrichiellaceae</taxon>
        <taxon>Exophiala</taxon>
    </lineage>
</organism>